<evidence type="ECO:0000256" key="1">
    <source>
        <dbReference type="SAM" id="MobiDB-lite"/>
    </source>
</evidence>
<dbReference type="Proteomes" id="UP000382577">
    <property type="component" value="Unassembled WGS sequence"/>
</dbReference>
<reference evidence="2 3" key="1">
    <citation type="submission" date="2019-08" db="EMBL/GenBank/DDBJ databases">
        <authorList>
            <person name="Peeters C."/>
        </authorList>
    </citation>
    <scope>NUCLEOTIDE SEQUENCE [LARGE SCALE GENOMIC DNA]</scope>
    <source>
        <strain evidence="2 3">LMG 31113</strain>
    </source>
</reference>
<evidence type="ECO:0000313" key="2">
    <source>
        <dbReference type="EMBL" id="VVE46786.1"/>
    </source>
</evidence>
<feature type="compositionally biased region" description="Basic and acidic residues" evidence="1">
    <location>
        <begin position="1"/>
        <end position="10"/>
    </location>
</feature>
<proteinExistence type="predicted"/>
<dbReference type="AlphaFoldDB" id="A0A5E4YDF0"/>
<name>A0A5E4YDF0_9BURK</name>
<dbReference type="EMBL" id="CABPRW010000013">
    <property type="protein sequence ID" value="VVE46786.1"/>
    <property type="molecule type" value="Genomic_DNA"/>
</dbReference>
<organism evidence="2 3">
    <name type="scientific">Pandoraea fibrosis</name>
    <dbReference type="NCBI Taxonomy" id="1891094"/>
    <lineage>
        <taxon>Bacteria</taxon>
        <taxon>Pseudomonadati</taxon>
        <taxon>Pseudomonadota</taxon>
        <taxon>Betaproteobacteria</taxon>
        <taxon>Burkholderiales</taxon>
        <taxon>Burkholderiaceae</taxon>
        <taxon>Pandoraea</taxon>
    </lineage>
</organism>
<feature type="region of interest" description="Disordered" evidence="1">
    <location>
        <begin position="1"/>
        <end position="26"/>
    </location>
</feature>
<gene>
    <name evidence="2" type="ORF">PFI31113_04423</name>
</gene>
<evidence type="ECO:0000313" key="3">
    <source>
        <dbReference type="Proteomes" id="UP000382577"/>
    </source>
</evidence>
<sequence length="63" mass="6763">MHSKRSEGTKGTKGATGYLPSPDDSTHAALHAPPWVCGAASVLLWQCIVTRDGMHCDLPMNKE</sequence>
<accession>A0A5E4YDF0</accession>
<protein>
    <submittedName>
        <fullName evidence="2">Uncharacterized protein</fullName>
    </submittedName>
</protein>